<feature type="transmembrane region" description="Helical" evidence="1">
    <location>
        <begin position="12"/>
        <end position="35"/>
    </location>
</feature>
<keyword evidence="1" id="KW-1133">Transmembrane helix</keyword>
<evidence type="ECO:0000313" key="2">
    <source>
        <dbReference type="EnsemblPlants" id="TuG1812G0700005908.01.T01.cds281967"/>
    </source>
</evidence>
<keyword evidence="1" id="KW-0472">Membrane</keyword>
<name>A0A8R7RBD9_TRIUA</name>
<evidence type="ECO:0000256" key="1">
    <source>
        <dbReference type="SAM" id="Phobius"/>
    </source>
</evidence>
<dbReference type="EnsemblPlants" id="TuG1812G0700005908.01.T01">
    <property type="protein sequence ID" value="TuG1812G0700005908.01.T01.cds281967"/>
    <property type="gene ID" value="TuG1812G0700005908.01"/>
</dbReference>
<reference evidence="3" key="1">
    <citation type="journal article" date="2013" name="Nature">
        <title>Draft genome of the wheat A-genome progenitor Triticum urartu.</title>
        <authorList>
            <person name="Ling H.Q."/>
            <person name="Zhao S."/>
            <person name="Liu D."/>
            <person name="Wang J."/>
            <person name="Sun H."/>
            <person name="Zhang C."/>
            <person name="Fan H."/>
            <person name="Li D."/>
            <person name="Dong L."/>
            <person name="Tao Y."/>
            <person name="Gao C."/>
            <person name="Wu H."/>
            <person name="Li Y."/>
            <person name="Cui Y."/>
            <person name="Guo X."/>
            <person name="Zheng S."/>
            <person name="Wang B."/>
            <person name="Yu K."/>
            <person name="Liang Q."/>
            <person name="Yang W."/>
            <person name="Lou X."/>
            <person name="Chen J."/>
            <person name="Feng M."/>
            <person name="Jian J."/>
            <person name="Zhang X."/>
            <person name="Luo G."/>
            <person name="Jiang Y."/>
            <person name="Liu J."/>
            <person name="Wang Z."/>
            <person name="Sha Y."/>
            <person name="Zhang B."/>
            <person name="Wu H."/>
            <person name="Tang D."/>
            <person name="Shen Q."/>
            <person name="Xue P."/>
            <person name="Zou S."/>
            <person name="Wang X."/>
            <person name="Liu X."/>
            <person name="Wang F."/>
            <person name="Yang Y."/>
            <person name="An X."/>
            <person name="Dong Z."/>
            <person name="Zhang K."/>
            <person name="Zhang X."/>
            <person name="Luo M.C."/>
            <person name="Dvorak J."/>
            <person name="Tong Y."/>
            <person name="Wang J."/>
            <person name="Yang H."/>
            <person name="Li Z."/>
            <person name="Wang D."/>
            <person name="Zhang A."/>
            <person name="Wang J."/>
        </authorList>
    </citation>
    <scope>NUCLEOTIDE SEQUENCE</scope>
    <source>
        <strain evidence="3">cv. G1812</strain>
    </source>
</reference>
<protein>
    <submittedName>
        <fullName evidence="2">Uncharacterized protein</fullName>
    </submittedName>
</protein>
<organism evidence="2 3">
    <name type="scientific">Triticum urartu</name>
    <name type="common">Red wild einkorn</name>
    <name type="synonym">Crithodium urartu</name>
    <dbReference type="NCBI Taxonomy" id="4572"/>
    <lineage>
        <taxon>Eukaryota</taxon>
        <taxon>Viridiplantae</taxon>
        <taxon>Streptophyta</taxon>
        <taxon>Embryophyta</taxon>
        <taxon>Tracheophyta</taxon>
        <taxon>Spermatophyta</taxon>
        <taxon>Magnoliopsida</taxon>
        <taxon>Liliopsida</taxon>
        <taxon>Poales</taxon>
        <taxon>Poaceae</taxon>
        <taxon>BOP clade</taxon>
        <taxon>Pooideae</taxon>
        <taxon>Triticodae</taxon>
        <taxon>Triticeae</taxon>
        <taxon>Triticinae</taxon>
        <taxon>Triticum</taxon>
    </lineage>
</organism>
<dbReference type="Gramene" id="TuG1812G0700005908.01.T01">
    <property type="protein sequence ID" value="TuG1812G0700005908.01.T01.cds281967"/>
    <property type="gene ID" value="TuG1812G0700005908.01"/>
</dbReference>
<accession>A0A8R7RBD9</accession>
<reference evidence="2" key="3">
    <citation type="submission" date="2022-06" db="UniProtKB">
        <authorList>
            <consortium name="EnsemblPlants"/>
        </authorList>
    </citation>
    <scope>IDENTIFICATION</scope>
</reference>
<dbReference type="Proteomes" id="UP000015106">
    <property type="component" value="Chromosome 7"/>
</dbReference>
<dbReference type="AlphaFoldDB" id="A0A8R7RBD9"/>
<reference evidence="2" key="2">
    <citation type="submission" date="2018-03" db="EMBL/GenBank/DDBJ databases">
        <title>The Triticum urartu genome reveals the dynamic nature of wheat genome evolution.</title>
        <authorList>
            <person name="Ling H."/>
            <person name="Ma B."/>
            <person name="Shi X."/>
            <person name="Liu H."/>
            <person name="Dong L."/>
            <person name="Sun H."/>
            <person name="Cao Y."/>
            <person name="Gao Q."/>
            <person name="Zheng S."/>
            <person name="Li Y."/>
            <person name="Yu Y."/>
            <person name="Du H."/>
            <person name="Qi M."/>
            <person name="Li Y."/>
            <person name="Yu H."/>
            <person name="Cui Y."/>
            <person name="Wang N."/>
            <person name="Chen C."/>
            <person name="Wu H."/>
            <person name="Zhao Y."/>
            <person name="Zhang J."/>
            <person name="Li Y."/>
            <person name="Zhou W."/>
            <person name="Zhang B."/>
            <person name="Hu W."/>
            <person name="Eijk M."/>
            <person name="Tang J."/>
            <person name="Witsenboer H."/>
            <person name="Zhao S."/>
            <person name="Li Z."/>
            <person name="Zhang A."/>
            <person name="Wang D."/>
            <person name="Liang C."/>
        </authorList>
    </citation>
    <scope>NUCLEOTIDE SEQUENCE [LARGE SCALE GENOMIC DNA]</scope>
    <source>
        <strain evidence="2">cv. G1812</strain>
    </source>
</reference>
<sequence>MLYSLEEKTLELHHVLLILLNLNSHWLFLAYNFCFSVKVLLPLDKDYIRGASTRKSMIQSIRT</sequence>
<evidence type="ECO:0000313" key="3">
    <source>
        <dbReference type="Proteomes" id="UP000015106"/>
    </source>
</evidence>
<keyword evidence="1" id="KW-0812">Transmembrane</keyword>
<proteinExistence type="predicted"/>
<keyword evidence="3" id="KW-1185">Reference proteome</keyword>